<evidence type="ECO:0000256" key="1">
    <source>
        <dbReference type="ARBA" id="ARBA00004842"/>
    </source>
</evidence>
<dbReference type="GO" id="GO:0000287">
    <property type="term" value="F:magnesium ion binding"/>
    <property type="evidence" value="ECO:0007669"/>
    <property type="project" value="UniProtKB-UniRule"/>
</dbReference>
<keyword evidence="11" id="KW-0479">Metal-binding</keyword>
<dbReference type="SUPFAM" id="SSF52540">
    <property type="entry name" value="P-loop containing nucleoside triphosphate hydrolases"/>
    <property type="match status" value="1"/>
</dbReference>
<dbReference type="GO" id="GO:0004765">
    <property type="term" value="F:shikimate kinase activity"/>
    <property type="evidence" value="ECO:0007669"/>
    <property type="project" value="UniProtKB-UniRule"/>
</dbReference>
<dbReference type="HAMAP" id="MF_00109">
    <property type="entry name" value="Shikimate_kinase"/>
    <property type="match status" value="1"/>
</dbReference>
<dbReference type="GO" id="GO:0009073">
    <property type="term" value="P:aromatic amino acid family biosynthetic process"/>
    <property type="evidence" value="ECO:0007669"/>
    <property type="project" value="UniProtKB-KW"/>
</dbReference>
<evidence type="ECO:0000256" key="5">
    <source>
        <dbReference type="ARBA" id="ARBA00022679"/>
    </source>
</evidence>
<keyword evidence="7 11" id="KW-0418">Kinase</keyword>
<dbReference type="PATRIC" id="fig|1348662.3.peg.1038"/>
<dbReference type="InterPro" id="IPR023000">
    <property type="entry name" value="Shikimate_kinase_CS"/>
</dbReference>
<reference evidence="12 13" key="1">
    <citation type="journal article" date="2013" name="Genome Announc.">
        <title>Whole-Genome Sequence of the Clinical Strain Corynebacterium argentoratense DSM 44202, Isolated from a Human Throat Specimen.</title>
        <authorList>
            <person name="Bomholt C."/>
            <person name="Glaub A."/>
            <person name="Gravermann K."/>
            <person name="Albersmeier A."/>
            <person name="Brinkrolf K."/>
            <person name="Ruckert C."/>
            <person name="Tauch A."/>
        </authorList>
    </citation>
    <scope>NUCLEOTIDE SEQUENCE [LARGE SCALE GENOMIC DNA]</scope>
    <source>
        <strain evidence="12">DSM 44202</strain>
    </source>
</reference>
<evidence type="ECO:0000256" key="10">
    <source>
        <dbReference type="ARBA" id="ARBA00048567"/>
    </source>
</evidence>
<dbReference type="EMBL" id="CP006365">
    <property type="protein sequence ID" value="AGU15194.1"/>
    <property type="molecule type" value="Genomic_DNA"/>
</dbReference>
<feature type="binding site" evidence="11">
    <location>
        <position position="30"/>
    </location>
    <ligand>
        <name>substrate</name>
    </ligand>
</feature>
<dbReference type="CDD" id="cd00464">
    <property type="entry name" value="SK"/>
    <property type="match status" value="1"/>
</dbReference>
<dbReference type="AlphaFoldDB" id="U3GV50"/>
<dbReference type="PANTHER" id="PTHR21087">
    <property type="entry name" value="SHIKIMATE KINASE"/>
    <property type="match status" value="1"/>
</dbReference>
<keyword evidence="11" id="KW-0963">Cytoplasm</keyword>
<keyword evidence="5 11" id="KW-0808">Transferase</keyword>
<comment type="function">
    <text evidence="11">Catalyzes the specific phosphorylation of the 3-hydroxyl group of shikimic acid using ATP as a cosubstrate.</text>
</comment>
<evidence type="ECO:0000256" key="8">
    <source>
        <dbReference type="ARBA" id="ARBA00022840"/>
    </source>
</evidence>
<keyword evidence="4 11" id="KW-0028">Amino-acid biosynthesis</keyword>
<evidence type="ECO:0000313" key="13">
    <source>
        <dbReference type="Proteomes" id="UP000016943"/>
    </source>
</evidence>
<dbReference type="PROSITE" id="PS01128">
    <property type="entry name" value="SHIKIMATE_KINASE"/>
    <property type="match status" value="1"/>
</dbReference>
<dbReference type="HOGENOM" id="CLU_057607_3_3_11"/>
<dbReference type="InterPro" id="IPR027417">
    <property type="entry name" value="P-loop_NTPase"/>
</dbReference>
<feature type="binding site" evidence="11">
    <location>
        <position position="12"/>
    </location>
    <ligand>
        <name>Mg(2+)</name>
        <dbReference type="ChEBI" id="CHEBI:18420"/>
    </ligand>
</feature>
<feature type="binding site" evidence="11">
    <location>
        <position position="112"/>
    </location>
    <ligand>
        <name>ATP</name>
        <dbReference type="ChEBI" id="CHEBI:30616"/>
    </ligand>
</feature>
<dbReference type="Pfam" id="PF01202">
    <property type="entry name" value="SKI"/>
    <property type="match status" value="1"/>
</dbReference>
<dbReference type="EC" id="2.7.1.71" evidence="3 11"/>
<feature type="binding site" evidence="11">
    <location>
        <position position="54"/>
    </location>
    <ligand>
        <name>substrate</name>
    </ligand>
</feature>
<name>U3GV50_9CORY</name>
<keyword evidence="11" id="KW-0460">Magnesium</keyword>
<accession>U3GV50</accession>
<gene>
    <name evidence="11" type="primary">aroK</name>
    <name evidence="12" type="ORF">CARG_05285</name>
</gene>
<dbReference type="KEGG" id="caz:CARG_05285"/>
<evidence type="ECO:0000256" key="11">
    <source>
        <dbReference type="HAMAP-Rule" id="MF_00109"/>
    </source>
</evidence>
<keyword evidence="9 11" id="KW-0057">Aromatic amino acid biosynthesis</keyword>
<evidence type="ECO:0000256" key="9">
    <source>
        <dbReference type="ARBA" id="ARBA00023141"/>
    </source>
</evidence>
<evidence type="ECO:0000256" key="2">
    <source>
        <dbReference type="ARBA" id="ARBA00006997"/>
    </source>
</evidence>
<evidence type="ECO:0000313" key="12">
    <source>
        <dbReference type="EMBL" id="AGU15194.1"/>
    </source>
</evidence>
<feature type="binding site" evidence="11">
    <location>
        <position position="131"/>
    </location>
    <ligand>
        <name>substrate</name>
    </ligand>
</feature>
<sequence>MVLVGMPGSGKTTIGRRLATALNVACVDSDVLIERRFSSPCSEVFSSLGEEKFREVEAEVIAEALTMGGVLSLGGGAVLTERTRELLLDHDVAWIDVSVEEGVRRTANDTSRPVLAADDPEARYRMLHEQRRPLYSSVSGYRVRTDGKRPQAIVADILAHLDAVKDSQKDSVKDGHVDR</sequence>
<organism evidence="12 13">
    <name type="scientific">Corynebacterium argentoratense DSM 44202</name>
    <dbReference type="NCBI Taxonomy" id="1348662"/>
    <lineage>
        <taxon>Bacteria</taxon>
        <taxon>Bacillati</taxon>
        <taxon>Actinomycetota</taxon>
        <taxon>Actinomycetes</taxon>
        <taxon>Mycobacteriales</taxon>
        <taxon>Corynebacteriaceae</taxon>
        <taxon>Corynebacterium</taxon>
    </lineage>
</organism>
<comment type="subcellular location">
    <subcellularLocation>
        <location evidence="11">Cytoplasm</location>
    </subcellularLocation>
</comment>
<evidence type="ECO:0000256" key="7">
    <source>
        <dbReference type="ARBA" id="ARBA00022777"/>
    </source>
</evidence>
<comment type="cofactor">
    <cofactor evidence="11">
        <name>Mg(2+)</name>
        <dbReference type="ChEBI" id="CHEBI:18420"/>
    </cofactor>
    <text evidence="11">Binds 1 Mg(2+) ion per subunit.</text>
</comment>
<keyword evidence="13" id="KW-1185">Reference proteome</keyword>
<comment type="similarity">
    <text evidence="2 11">Belongs to the shikimate kinase family.</text>
</comment>
<dbReference type="PRINTS" id="PR01100">
    <property type="entry name" value="SHIKIMTKNASE"/>
</dbReference>
<dbReference type="GO" id="GO:0009423">
    <property type="term" value="P:chorismate biosynthetic process"/>
    <property type="evidence" value="ECO:0007669"/>
    <property type="project" value="UniProtKB-UniRule"/>
</dbReference>
<dbReference type="Gene3D" id="3.40.50.300">
    <property type="entry name" value="P-loop containing nucleotide triphosphate hydrolases"/>
    <property type="match status" value="1"/>
</dbReference>
<keyword evidence="8 11" id="KW-0067">ATP-binding</keyword>
<dbReference type="GO" id="GO:0005524">
    <property type="term" value="F:ATP binding"/>
    <property type="evidence" value="ECO:0007669"/>
    <property type="project" value="UniProtKB-UniRule"/>
</dbReference>
<keyword evidence="6 11" id="KW-0547">Nucleotide-binding</keyword>
<comment type="pathway">
    <text evidence="1 11">Metabolic intermediate biosynthesis; chorismate biosynthesis; chorismate from D-erythrose 4-phosphate and phosphoenolpyruvate: step 5/7.</text>
</comment>
<feature type="binding site" evidence="11">
    <location>
        <position position="75"/>
    </location>
    <ligand>
        <name>substrate</name>
    </ligand>
</feature>
<dbReference type="GO" id="GO:0008652">
    <property type="term" value="P:amino acid biosynthetic process"/>
    <property type="evidence" value="ECO:0007669"/>
    <property type="project" value="UniProtKB-KW"/>
</dbReference>
<comment type="catalytic activity">
    <reaction evidence="10 11">
        <text>shikimate + ATP = 3-phosphoshikimate + ADP + H(+)</text>
        <dbReference type="Rhea" id="RHEA:13121"/>
        <dbReference type="ChEBI" id="CHEBI:15378"/>
        <dbReference type="ChEBI" id="CHEBI:30616"/>
        <dbReference type="ChEBI" id="CHEBI:36208"/>
        <dbReference type="ChEBI" id="CHEBI:145989"/>
        <dbReference type="ChEBI" id="CHEBI:456216"/>
        <dbReference type="EC" id="2.7.1.71"/>
    </reaction>
</comment>
<dbReference type="STRING" id="1348662.CARG_05285"/>
<dbReference type="InterPro" id="IPR000623">
    <property type="entry name" value="Shikimate_kinase/TSH1"/>
</dbReference>
<dbReference type="InterPro" id="IPR031322">
    <property type="entry name" value="Shikimate/glucono_kinase"/>
</dbReference>
<comment type="subunit">
    <text evidence="11">Monomer.</text>
</comment>
<dbReference type="PANTHER" id="PTHR21087:SF16">
    <property type="entry name" value="SHIKIMATE KINASE 1, CHLOROPLASTIC"/>
    <property type="match status" value="1"/>
</dbReference>
<evidence type="ECO:0000256" key="4">
    <source>
        <dbReference type="ARBA" id="ARBA00022605"/>
    </source>
</evidence>
<dbReference type="UniPathway" id="UPA00053">
    <property type="reaction ID" value="UER00088"/>
</dbReference>
<protein>
    <recommendedName>
        <fullName evidence="3 11">Shikimate kinase</fullName>
        <shortName evidence="11">SK</shortName>
        <ecNumber evidence="3 11">2.7.1.71</ecNumber>
    </recommendedName>
</protein>
<feature type="binding site" evidence="11">
    <location>
        <begin position="8"/>
        <end position="13"/>
    </location>
    <ligand>
        <name>ATP</name>
        <dbReference type="ChEBI" id="CHEBI:30616"/>
    </ligand>
</feature>
<dbReference type="GO" id="GO:0005829">
    <property type="term" value="C:cytosol"/>
    <property type="evidence" value="ECO:0007669"/>
    <property type="project" value="TreeGrafter"/>
</dbReference>
<evidence type="ECO:0000256" key="6">
    <source>
        <dbReference type="ARBA" id="ARBA00022741"/>
    </source>
</evidence>
<dbReference type="Proteomes" id="UP000016943">
    <property type="component" value="Chromosome"/>
</dbReference>
<comment type="caution">
    <text evidence="11">Lacks conserved residue(s) required for the propagation of feature annotation.</text>
</comment>
<proteinExistence type="inferred from homology"/>
<dbReference type="eggNOG" id="COG0703">
    <property type="taxonomic scope" value="Bacteria"/>
</dbReference>
<evidence type="ECO:0000256" key="3">
    <source>
        <dbReference type="ARBA" id="ARBA00012154"/>
    </source>
</evidence>